<reference evidence="2 3" key="1">
    <citation type="submission" date="2019-03" db="EMBL/GenBank/DDBJ databases">
        <title>First draft genome of Liparis tanakae, snailfish: a comprehensive survey of snailfish specific genes.</title>
        <authorList>
            <person name="Kim W."/>
            <person name="Song I."/>
            <person name="Jeong J.-H."/>
            <person name="Kim D."/>
            <person name="Kim S."/>
            <person name="Ryu S."/>
            <person name="Song J.Y."/>
            <person name="Lee S.K."/>
        </authorList>
    </citation>
    <scope>NUCLEOTIDE SEQUENCE [LARGE SCALE GENOMIC DNA]</scope>
    <source>
        <tissue evidence="2">Muscle</tissue>
    </source>
</reference>
<comment type="caution">
    <text evidence="2">The sequence shown here is derived from an EMBL/GenBank/DDBJ whole genome shotgun (WGS) entry which is preliminary data.</text>
</comment>
<dbReference type="EMBL" id="SRLO01000205">
    <property type="protein sequence ID" value="TNN67370.1"/>
    <property type="molecule type" value="Genomic_DNA"/>
</dbReference>
<keyword evidence="3" id="KW-1185">Reference proteome</keyword>
<evidence type="ECO:0000256" key="1">
    <source>
        <dbReference type="SAM" id="MobiDB-lite"/>
    </source>
</evidence>
<name>A0A4Z2HP59_9TELE</name>
<dbReference type="AlphaFoldDB" id="A0A4Z2HP59"/>
<sequence length="116" mass="12564">MISGVFTARSCNQQLSVPPPVKDGAQVSAGGQHGEAFEEPPAGGKTQSRGEWGRGGGRNLQVIKEERVTEVSLSTRPRSLSFSHPLNAVLRPPLPNDLDQRRELMKMWIGSSVSDN</sequence>
<evidence type="ECO:0000313" key="3">
    <source>
        <dbReference type="Proteomes" id="UP000314294"/>
    </source>
</evidence>
<gene>
    <name evidence="2" type="ORF">EYF80_022477</name>
</gene>
<proteinExistence type="predicted"/>
<protein>
    <submittedName>
        <fullName evidence="2">Uncharacterized protein</fullName>
    </submittedName>
</protein>
<organism evidence="2 3">
    <name type="scientific">Liparis tanakae</name>
    <name type="common">Tanaka's snailfish</name>
    <dbReference type="NCBI Taxonomy" id="230148"/>
    <lineage>
        <taxon>Eukaryota</taxon>
        <taxon>Metazoa</taxon>
        <taxon>Chordata</taxon>
        <taxon>Craniata</taxon>
        <taxon>Vertebrata</taxon>
        <taxon>Euteleostomi</taxon>
        <taxon>Actinopterygii</taxon>
        <taxon>Neopterygii</taxon>
        <taxon>Teleostei</taxon>
        <taxon>Neoteleostei</taxon>
        <taxon>Acanthomorphata</taxon>
        <taxon>Eupercaria</taxon>
        <taxon>Perciformes</taxon>
        <taxon>Cottioidei</taxon>
        <taxon>Cottales</taxon>
        <taxon>Liparidae</taxon>
        <taxon>Liparis</taxon>
    </lineage>
</organism>
<accession>A0A4Z2HP59</accession>
<feature type="region of interest" description="Disordered" evidence="1">
    <location>
        <begin position="1"/>
        <end position="63"/>
    </location>
</feature>
<evidence type="ECO:0000313" key="2">
    <source>
        <dbReference type="EMBL" id="TNN67370.1"/>
    </source>
</evidence>
<dbReference type="Proteomes" id="UP000314294">
    <property type="component" value="Unassembled WGS sequence"/>
</dbReference>